<evidence type="ECO:0000313" key="1">
    <source>
        <dbReference type="EMBL" id="SFM99659.1"/>
    </source>
</evidence>
<reference evidence="2" key="1">
    <citation type="submission" date="2016-10" db="EMBL/GenBank/DDBJ databases">
        <authorList>
            <person name="Varghese N."/>
            <person name="Submissions S."/>
        </authorList>
    </citation>
    <scope>NUCLEOTIDE SEQUENCE [LARGE SCALE GENOMIC DNA]</scope>
    <source>
        <strain evidence="2">BL36</strain>
    </source>
</reference>
<dbReference type="STRING" id="582667.SAMN05192568_10976"/>
<organism evidence="1 2">
    <name type="scientific">Methylobacterium pseudosasicola</name>
    <dbReference type="NCBI Taxonomy" id="582667"/>
    <lineage>
        <taxon>Bacteria</taxon>
        <taxon>Pseudomonadati</taxon>
        <taxon>Pseudomonadota</taxon>
        <taxon>Alphaproteobacteria</taxon>
        <taxon>Hyphomicrobiales</taxon>
        <taxon>Methylobacteriaceae</taxon>
        <taxon>Methylobacterium</taxon>
    </lineage>
</organism>
<dbReference type="EMBL" id="FOTK01000097">
    <property type="protein sequence ID" value="SFM99659.1"/>
    <property type="molecule type" value="Genomic_DNA"/>
</dbReference>
<sequence length="97" mass="10358">MIPAVDRWGPFADRIEPGERIARLRCLTAIAHLSCGPRAAELVGSLKEAESNPDVLPGALAVLNGLASLDRRRILASYAALNAPARQPRGPLSPEDH</sequence>
<protein>
    <submittedName>
        <fullName evidence="1">Uncharacterized protein</fullName>
    </submittedName>
</protein>
<name>A0A1I4VER3_9HYPH</name>
<dbReference type="AlphaFoldDB" id="A0A1I4VER3"/>
<proteinExistence type="predicted"/>
<dbReference type="Proteomes" id="UP000199048">
    <property type="component" value="Unassembled WGS sequence"/>
</dbReference>
<accession>A0A1I4VER3</accession>
<gene>
    <name evidence="1" type="ORF">SAMN05192568_10976</name>
</gene>
<keyword evidence="2" id="KW-1185">Reference proteome</keyword>
<dbReference type="RefSeq" id="WP_208612148.1">
    <property type="nucleotide sequence ID" value="NZ_FOTK01000097.1"/>
</dbReference>
<evidence type="ECO:0000313" key="2">
    <source>
        <dbReference type="Proteomes" id="UP000199048"/>
    </source>
</evidence>